<dbReference type="InterPro" id="IPR058664">
    <property type="entry name" value="ARB_00930-like_C"/>
</dbReference>
<dbReference type="Pfam" id="PF26335">
    <property type="entry name" value="ARB_00930_C"/>
    <property type="match status" value="1"/>
</dbReference>
<evidence type="ECO:0000313" key="5">
    <source>
        <dbReference type="EMBL" id="EME50059.1"/>
    </source>
</evidence>
<reference evidence="6" key="1">
    <citation type="journal article" date="2012" name="PLoS Genet.">
        <title>The genomes of the fungal plant pathogens Cladosporium fulvum and Dothistroma septosporum reveal adaptation to different hosts and lifestyles but also signatures of common ancestry.</title>
        <authorList>
            <person name="de Wit P.J.G.M."/>
            <person name="van der Burgt A."/>
            <person name="Oekmen B."/>
            <person name="Stergiopoulos I."/>
            <person name="Abd-Elsalam K.A."/>
            <person name="Aerts A.L."/>
            <person name="Bahkali A.H."/>
            <person name="Beenen H.G."/>
            <person name="Chettri P."/>
            <person name="Cox M.P."/>
            <person name="Datema E."/>
            <person name="de Vries R.P."/>
            <person name="Dhillon B."/>
            <person name="Ganley A.R."/>
            <person name="Griffiths S.A."/>
            <person name="Guo Y."/>
            <person name="Hamelin R.C."/>
            <person name="Henrissat B."/>
            <person name="Kabir M.S."/>
            <person name="Jashni M.K."/>
            <person name="Kema G."/>
            <person name="Klaubauf S."/>
            <person name="Lapidus A."/>
            <person name="Levasseur A."/>
            <person name="Lindquist E."/>
            <person name="Mehrabi R."/>
            <person name="Ohm R.A."/>
            <person name="Owen T.J."/>
            <person name="Salamov A."/>
            <person name="Schwelm A."/>
            <person name="Schijlen E."/>
            <person name="Sun H."/>
            <person name="van den Burg H.A."/>
            <person name="van Ham R.C.H.J."/>
            <person name="Zhang S."/>
            <person name="Goodwin S.B."/>
            <person name="Grigoriev I.V."/>
            <person name="Collemare J."/>
            <person name="Bradshaw R.E."/>
        </authorList>
    </citation>
    <scope>NUCLEOTIDE SEQUENCE [LARGE SCALE GENOMIC DNA]</scope>
    <source>
        <strain evidence="6">NZE10 / CBS 128990</strain>
    </source>
</reference>
<gene>
    <name evidence="5" type="ORF">DOTSEDRAFT_85305</name>
</gene>
<accession>N1Q574</accession>
<evidence type="ECO:0000256" key="1">
    <source>
        <dbReference type="ARBA" id="ARBA00038473"/>
    </source>
</evidence>
<name>N1Q574_DOTSN</name>
<dbReference type="Gene3D" id="3.40.710.10">
    <property type="entry name" value="DD-peptidase/beta-lactamase superfamily"/>
    <property type="match status" value="1"/>
</dbReference>
<protein>
    <submittedName>
        <fullName evidence="5">Uncharacterized protein</fullName>
    </submittedName>
</protein>
<dbReference type="PANTHER" id="PTHR22935:SF95">
    <property type="entry name" value="BETA-LACTAMASE-LIKE 1-RELATED"/>
    <property type="match status" value="1"/>
</dbReference>
<evidence type="ECO:0000259" key="3">
    <source>
        <dbReference type="Pfam" id="PF00144"/>
    </source>
</evidence>
<dbReference type="STRING" id="675120.N1Q574"/>
<keyword evidence="2" id="KW-0732">Signal</keyword>
<keyword evidence="6" id="KW-1185">Reference proteome</keyword>
<dbReference type="InterPro" id="IPR051478">
    <property type="entry name" value="Beta-lactamase-like_AB/R"/>
</dbReference>
<evidence type="ECO:0000256" key="2">
    <source>
        <dbReference type="SAM" id="SignalP"/>
    </source>
</evidence>
<dbReference type="InterPro" id="IPR012338">
    <property type="entry name" value="Beta-lactam/transpept-like"/>
</dbReference>
<dbReference type="HOGENOM" id="CLU_019706_1_0_1"/>
<dbReference type="OrthoDB" id="5946976at2759"/>
<feature type="signal peptide" evidence="2">
    <location>
        <begin position="1"/>
        <end position="20"/>
    </location>
</feature>
<dbReference type="InterPro" id="IPR001466">
    <property type="entry name" value="Beta-lactam-related"/>
</dbReference>
<organism evidence="5 6">
    <name type="scientific">Dothistroma septosporum (strain NZE10 / CBS 128990)</name>
    <name type="common">Red band needle blight fungus</name>
    <name type="synonym">Mycosphaerella pini</name>
    <dbReference type="NCBI Taxonomy" id="675120"/>
    <lineage>
        <taxon>Eukaryota</taxon>
        <taxon>Fungi</taxon>
        <taxon>Dikarya</taxon>
        <taxon>Ascomycota</taxon>
        <taxon>Pezizomycotina</taxon>
        <taxon>Dothideomycetes</taxon>
        <taxon>Dothideomycetidae</taxon>
        <taxon>Mycosphaerellales</taxon>
        <taxon>Mycosphaerellaceae</taxon>
        <taxon>Dothistroma</taxon>
    </lineage>
</organism>
<dbReference type="Proteomes" id="UP000016933">
    <property type="component" value="Unassembled WGS sequence"/>
</dbReference>
<sequence length="579" mass="64525">MFSTLVPFLLLHVAVSSAKCHEPTPAFPVPQWEHGAPELEPAFQLLETDIHELASEAKFDNTAFSIEVTSLQGSLWSFHHSARIHNETRPGHKEIDSSSQYRIASITKVFTTLAILYQHDAGNLSLDDPVINYIPELESEKYELPWKDITIRILASQLSGIPREFAQGDLYNLLPDPTALGLPPVSGDGLPTCDEYDQYKPCDRSDFLSELKGKKPLFAPNQKSTYSNLNFELLGLVLENVTGMSYKDYIQEAIFVPVEMTDSSLETPSDEHAVLPVMADGFNYWDIEEGVQAPTGGIYSSSSDLSKFIRYILGHYNTLATGVNWFLPASWATGMNTFYGMPFETFRTDKILRDSRRPVTFVTKAGGLPGYYSRISMLEEYGLGITILVGGNSEILSPLNELVSVALVRAAEEVVWQRMAVNYPGNYIPVHSDLDTSLVLTTSPSKGLYVEKFISNGTDVLAALLSKNADDDNAGEKQRWHAQLVPTLLFEDEGASKGEIWRVQVVHERIENQQSGAGIWNEFCPTDLDGQVYAGVPINKVVFWREEGTVELPAWDITMKRSGRGQDPESNLFVHKNDL</sequence>
<dbReference type="EMBL" id="KB446535">
    <property type="protein sequence ID" value="EME50059.1"/>
    <property type="molecule type" value="Genomic_DNA"/>
</dbReference>
<dbReference type="Pfam" id="PF00144">
    <property type="entry name" value="Beta-lactamase"/>
    <property type="match status" value="1"/>
</dbReference>
<evidence type="ECO:0000313" key="6">
    <source>
        <dbReference type="Proteomes" id="UP000016933"/>
    </source>
</evidence>
<dbReference type="SUPFAM" id="SSF56601">
    <property type="entry name" value="beta-lactamase/transpeptidase-like"/>
    <property type="match status" value="1"/>
</dbReference>
<dbReference type="MEROPS" id="S12.012"/>
<reference evidence="5 6" key="2">
    <citation type="journal article" date="2012" name="PLoS Pathog.">
        <title>Diverse lifestyles and strategies of plant pathogenesis encoded in the genomes of eighteen Dothideomycetes fungi.</title>
        <authorList>
            <person name="Ohm R.A."/>
            <person name="Feau N."/>
            <person name="Henrissat B."/>
            <person name="Schoch C.L."/>
            <person name="Horwitz B.A."/>
            <person name="Barry K.W."/>
            <person name="Condon B.J."/>
            <person name="Copeland A.C."/>
            <person name="Dhillon B."/>
            <person name="Glaser F."/>
            <person name="Hesse C.N."/>
            <person name="Kosti I."/>
            <person name="LaButti K."/>
            <person name="Lindquist E.A."/>
            <person name="Lucas S."/>
            <person name="Salamov A.A."/>
            <person name="Bradshaw R.E."/>
            <person name="Ciuffetti L."/>
            <person name="Hamelin R.C."/>
            <person name="Kema G.H.J."/>
            <person name="Lawrence C."/>
            <person name="Scott J.A."/>
            <person name="Spatafora J.W."/>
            <person name="Turgeon B.G."/>
            <person name="de Wit P.J.G.M."/>
            <person name="Zhong S."/>
            <person name="Goodwin S.B."/>
            <person name="Grigoriev I.V."/>
        </authorList>
    </citation>
    <scope>NUCLEOTIDE SEQUENCE [LARGE SCALE GENOMIC DNA]</scope>
    <source>
        <strain evidence="6">NZE10 / CBS 128990</strain>
    </source>
</reference>
<dbReference type="eggNOG" id="ENOG502S3SB">
    <property type="taxonomic scope" value="Eukaryota"/>
</dbReference>
<comment type="similarity">
    <text evidence="1">Belongs to the beta-lactamase family.</text>
</comment>
<dbReference type="OMA" id="WEIFRTD"/>
<dbReference type="AlphaFoldDB" id="N1Q574"/>
<dbReference type="PANTHER" id="PTHR22935">
    <property type="entry name" value="PENICILLIN-BINDING PROTEIN"/>
    <property type="match status" value="1"/>
</dbReference>
<feature type="domain" description="Beta-lactamase-related" evidence="3">
    <location>
        <begin position="95"/>
        <end position="393"/>
    </location>
</feature>
<proteinExistence type="inferred from homology"/>
<evidence type="ECO:0000259" key="4">
    <source>
        <dbReference type="Pfam" id="PF26335"/>
    </source>
</evidence>
<feature type="domain" description="Beta-lactamase-like ARB-00930-like C-terminal" evidence="4">
    <location>
        <begin position="418"/>
        <end position="562"/>
    </location>
</feature>
<feature type="chain" id="PRO_5004109903" evidence="2">
    <location>
        <begin position="21"/>
        <end position="579"/>
    </location>
</feature>